<organism evidence="1 2">
    <name type="scientific">Marininema halotolerans</name>
    <dbReference type="NCBI Taxonomy" id="1155944"/>
    <lineage>
        <taxon>Bacteria</taxon>
        <taxon>Bacillati</taxon>
        <taxon>Bacillota</taxon>
        <taxon>Bacilli</taxon>
        <taxon>Bacillales</taxon>
        <taxon>Thermoactinomycetaceae</taxon>
        <taxon>Marininema</taxon>
    </lineage>
</organism>
<dbReference type="EMBL" id="FPAA01000003">
    <property type="protein sequence ID" value="SFS53793.1"/>
    <property type="molecule type" value="Genomic_DNA"/>
</dbReference>
<keyword evidence="2" id="KW-1185">Reference proteome</keyword>
<evidence type="ECO:0000313" key="2">
    <source>
        <dbReference type="Proteomes" id="UP000198660"/>
    </source>
</evidence>
<accession>A0A1I6QMW3</accession>
<gene>
    <name evidence="1" type="ORF">SAMN05444972_103258</name>
</gene>
<dbReference type="Pfam" id="PF07485">
    <property type="entry name" value="DUF1529"/>
    <property type="match status" value="2"/>
</dbReference>
<dbReference type="InterPro" id="IPR011094">
    <property type="entry name" value="Uncharacterised_LppY/LpqO"/>
</dbReference>
<proteinExistence type="predicted"/>
<dbReference type="AlphaFoldDB" id="A0A1I6QMW3"/>
<reference evidence="2" key="1">
    <citation type="submission" date="2016-10" db="EMBL/GenBank/DDBJ databases">
        <authorList>
            <person name="Varghese N."/>
            <person name="Submissions S."/>
        </authorList>
    </citation>
    <scope>NUCLEOTIDE SEQUENCE [LARGE SCALE GENOMIC DNA]</scope>
    <source>
        <strain evidence="2">DSM 45789</strain>
    </source>
</reference>
<name>A0A1I6QMW3_9BACL</name>
<dbReference type="OrthoDB" id="4687120at2"/>
<sequence>MIVNDTCQVVMYRQIPLKIQGRIADFILSFEAVFSFGKLDQHGRALNIGAVGLLPKEVDPFLSSLKRNQITVSVLSEQWLFSRPSVHTTYFQSVENPFVFARKVKEALQTLTVKRLRVPKVDGNSPLCNSFGKIIGGPSTIINQTCSVRLYRNLPARIQGRKAQFPFMFPAVFFSKEDPKEGFINIGLIGVLQSEVNPFVSSLRHNGILVGVLTNHWLFNRPKIHYIRIQSTQPPLLFAQGVRKALHTLKFQQFISF</sequence>
<evidence type="ECO:0000313" key="1">
    <source>
        <dbReference type="EMBL" id="SFS53793.1"/>
    </source>
</evidence>
<dbReference type="Proteomes" id="UP000198660">
    <property type="component" value="Unassembled WGS sequence"/>
</dbReference>
<protein>
    <submittedName>
        <fullName evidence="1">Uncharacterized protein</fullName>
    </submittedName>
</protein>